<evidence type="ECO:0000313" key="3">
    <source>
        <dbReference type="Proteomes" id="UP001324115"/>
    </source>
</evidence>
<gene>
    <name evidence="2" type="ORF">RGQ29_012901</name>
</gene>
<dbReference type="AlphaFoldDB" id="A0AAN7G1Z3"/>
<evidence type="ECO:0000256" key="1">
    <source>
        <dbReference type="SAM" id="MobiDB-lite"/>
    </source>
</evidence>
<feature type="compositionally biased region" description="Pro residues" evidence="1">
    <location>
        <begin position="47"/>
        <end position="57"/>
    </location>
</feature>
<accession>A0AAN7G1Z3</accession>
<feature type="region of interest" description="Disordered" evidence="1">
    <location>
        <begin position="217"/>
        <end position="237"/>
    </location>
</feature>
<organism evidence="2 3">
    <name type="scientific">Quercus rubra</name>
    <name type="common">Northern red oak</name>
    <name type="synonym">Quercus borealis</name>
    <dbReference type="NCBI Taxonomy" id="3512"/>
    <lineage>
        <taxon>Eukaryota</taxon>
        <taxon>Viridiplantae</taxon>
        <taxon>Streptophyta</taxon>
        <taxon>Embryophyta</taxon>
        <taxon>Tracheophyta</taxon>
        <taxon>Spermatophyta</taxon>
        <taxon>Magnoliopsida</taxon>
        <taxon>eudicotyledons</taxon>
        <taxon>Gunneridae</taxon>
        <taxon>Pentapetalae</taxon>
        <taxon>rosids</taxon>
        <taxon>fabids</taxon>
        <taxon>Fagales</taxon>
        <taxon>Fagaceae</taxon>
        <taxon>Quercus</taxon>
    </lineage>
</organism>
<proteinExistence type="predicted"/>
<dbReference type="PANTHER" id="PTHR33168">
    <property type="entry name" value="STRESS INDUCED PROTEIN-RELATED"/>
    <property type="match status" value="1"/>
</dbReference>
<keyword evidence="3" id="KW-1185">Reference proteome</keyword>
<dbReference type="EMBL" id="JAXUIC010000002">
    <property type="protein sequence ID" value="KAK4604618.1"/>
    <property type="molecule type" value="Genomic_DNA"/>
</dbReference>
<feature type="region of interest" description="Disordered" evidence="1">
    <location>
        <begin position="17"/>
        <end position="61"/>
    </location>
</feature>
<protein>
    <submittedName>
        <fullName evidence="2">Uncharacterized protein</fullName>
    </submittedName>
</protein>
<feature type="compositionally biased region" description="Low complexity" evidence="1">
    <location>
        <begin position="69"/>
        <end position="86"/>
    </location>
</feature>
<evidence type="ECO:0000313" key="2">
    <source>
        <dbReference type="EMBL" id="KAK4604618.1"/>
    </source>
</evidence>
<sequence>MPLTPWIRSSRSAALKKVKTTSSVLPRSPLPNPTHYNNCPFLKNSPLSPPPSSPPPIMMNKHHRIYNNSQDSSISPPSLSPSSSSSLRQKLKSSLCCFHSHSQRDDNSVNYSSDSQEPRLYRSTSMKVKPQRCLASHDVLIPPELKDKCKNLMSRIGAGGGRHRRRHSADFKYDPLSYALNFDEGENDDGYGYGYGYGNGNGDGVPSRDSVDVPLRNFASRLPASPPHTGIATPTYS</sequence>
<name>A0AAN7G1Z3_QUERU</name>
<feature type="region of interest" description="Disordered" evidence="1">
    <location>
        <begin position="67"/>
        <end position="86"/>
    </location>
</feature>
<dbReference type="Proteomes" id="UP001324115">
    <property type="component" value="Unassembled WGS sequence"/>
</dbReference>
<comment type="caution">
    <text evidence="2">The sequence shown here is derived from an EMBL/GenBank/DDBJ whole genome shotgun (WGS) entry which is preliminary data.</text>
</comment>
<reference evidence="2 3" key="1">
    <citation type="journal article" date="2023" name="G3 (Bethesda)">
        <title>A haplotype-resolved chromosome-scale genome for Quercus rubra L. provides insights into the genetics of adaptive traits for red oak species.</title>
        <authorList>
            <person name="Kapoor B."/>
            <person name="Jenkins J."/>
            <person name="Schmutz J."/>
            <person name="Zhebentyayeva T."/>
            <person name="Kuelheim C."/>
            <person name="Coggeshall M."/>
            <person name="Heim C."/>
            <person name="Lasky J.R."/>
            <person name="Leites L."/>
            <person name="Islam-Faridi N."/>
            <person name="Romero-Severson J."/>
            <person name="DeLeo V.L."/>
            <person name="Lucas S.M."/>
            <person name="Lazic D."/>
            <person name="Gailing O."/>
            <person name="Carlson J."/>
            <person name="Staton M."/>
        </authorList>
    </citation>
    <scope>NUCLEOTIDE SEQUENCE [LARGE SCALE GENOMIC DNA]</scope>
    <source>
        <strain evidence="2">Pseudo-F2</strain>
    </source>
</reference>